<dbReference type="AlphaFoldDB" id="A0A653BTV4"/>
<sequence>VGYSREKASCSTFSFKLIFSFAQEQLQRFLNVFYRWTTQDTSHGDTYKFRGTTVSMHKQIHWRKNRSQCLM</sequence>
<reference evidence="1 2" key="1">
    <citation type="submission" date="2019-01" db="EMBL/GenBank/DDBJ databases">
        <authorList>
            <person name="Sayadi A."/>
        </authorList>
    </citation>
    <scope>NUCLEOTIDE SEQUENCE [LARGE SCALE GENOMIC DNA]</scope>
</reference>
<evidence type="ECO:0000313" key="2">
    <source>
        <dbReference type="Proteomes" id="UP000410492"/>
    </source>
</evidence>
<organism evidence="1 2">
    <name type="scientific">Callosobruchus maculatus</name>
    <name type="common">Southern cowpea weevil</name>
    <name type="synonym">Pulse bruchid</name>
    <dbReference type="NCBI Taxonomy" id="64391"/>
    <lineage>
        <taxon>Eukaryota</taxon>
        <taxon>Metazoa</taxon>
        <taxon>Ecdysozoa</taxon>
        <taxon>Arthropoda</taxon>
        <taxon>Hexapoda</taxon>
        <taxon>Insecta</taxon>
        <taxon>Pterygota</taxon>
        <taxon>Neoptera</taxon>
        <taxon>Endopterygota</taxon>
        <taxon>Coleoptera</taxon>
        <taxon>Polyphaga</taxon>
        <taxon>Cucujiformia</taxon>
        <taxon>Chrysomeloidea</taxon>
        <taxon>Chrysomelidae</taxon>
        <taxon>Bruchinae</taxon>
        <taxon>Bruchini</taxon>
        <taxon>Callosobruchus</taxon>
    </lineage>
</organism>
<dbReference type="EMBL" id="CAACVG010004875">
    <property type="protein sequence ID" value="VEN38746.1"/>
    <property type="molecule type" value="Genomic_DNA"/>
</dbReference>
<dbReference type="OrthoDB" id="1741334at2759"/>
<proteinExistence type="predicted"/>
<evidence type="ECO:0000313" key="1">
    <source>
        <dbReference type="EMBL" id="VEN38746.1"/>
    </source>
</evidence>
<keyword evidence="2" id="KW-1185">Reference proteome</keyword>
<feature type="non-terminal residue" evidence="1">
    <location>
        <position position="1"/>
    </location>
</feature>
<accession>A0A653BTV4</accession>
<gene>
    <name evidence="1" type="ORF">CALMAC_LOCUS3535</name>
</gene>
<name>A0A653BTV4_CALMS</name>
<dbReference type="Proteomes" id="UP000410492">
    <property type="component" value="Unassembled WGS sequence"/>
</dbReference>
<protein>
    <submittedName>
        <fullName evidence="1">Uncharacterized protein</fullName>
    </submittedName>
</protein>